<dbReference type="FunFam" id="3.30.60.60:FF:000001">
    <property type="entry name" value="Histone acetyltransferase"/>
    <property type="match status" value="1"/>
</dbReference>
<keyword evidence="12" id="KW-0012">Acyltransferase</keyword>
<dbReference type="InterPro" id="IPR016197">
    <property type="entry name" value="Chromo-like_dom_sf"/>
</dbReference>
<evidence type="ECO:0000259" key="15">
    <source>
        <dbReference type="PROSITE" id="PS51726"/>
    </source>
</evidence>
<dbReference type="InterPro" id="IPR036388">
    <property type="entry name" value="WH-like_DNA-bd_sf"/>
</dbReference>
<protein>
    <recommendedName>
        <fullName evidence="3">histone acetyltransferase</fullName>
        <ecNumber evidence="3">2.3.1.48</ecNumber>
    </recommendedName>
</protein>
<organism evidence="17">
    <name type="scientific">Rhodosorus marinus</name>
    <dbReference type="NCBI Taxonomy" id="101924"/>
    <lineage>
        <taxon>Eukaryota</taxon>
        <taxon>Rhodophyta</taxon>
        <taxon>Stylonematophyceae</taxon>
        <taxon>Stylonematales</taxon>
        <taxon>Stylonemataceae</taxon>
        <taxon>Rhodosorus</taxon>
    </lineage>
</organism>
<name>A0A7S3ABH5_9RHOD</name>
<evidence type="ECO:0000256" key="3">
    <source>
        <dbReference type="ARBA" id="ARBA00013184"/>
    </source>
</evidence>
<keyword evidence="11" id="KW-0539">Nucleus</keyword>
<keyword evidence="9" id="KW-0805">Transcription regulation</keyword>
<keyword evidence="7" id="KW-0862">Zinc</keyword>
<feature type="region of interest" description="Disordered" evidence="14">
    <location>
        <begin position="434"/>
        <end position="494"/>
    </location>
</feature>
<feature type="compositionally biased region" description="Polar residues" evidence="14">
    <location>
        <begin position="699"/>
        <end position="710"/>
    </location>
</feature>
<dbReference type="InterPro" id="IPR040706">
    <property type="entry name" value="Zf-MYST"/>
</dbReference>
<dbReference type="Pfam" id="PF01853">
    <property type="entry name" value="MOZ_SAS"/>
    <property type="match status" value="1"/>
</dbReference>
<evidence type="ECO:0000256" key="8">
    <source>
        <dbReference type="ARBA" id="ARBA00022990"/>
    </source>
</evidence>
<sequence length="710" mass="79236">MVEHSGAERKRKASSEAVEDKFEHPITVGTRASCLLEVRESDSKNLLPCTIVERRNGDGKGSKGWDYYVHLDNSDRRLDQWITGDALFPLAFAKEGKDADEENQDTGGKITRHKRRIIETLNPTSQKETGNRVIEELEKAREEKTKVKNIGKIVFGDYEISTWYFSPYPHEYSSLSTLYTCAFCLKYMRLPSTYARHTCKCTWKSPPGIEIYHDKHLGSKRGAVKVFEIDGMLSPLYCQNLCLLAKLFLDHKTLCFDVPSFLFYVLTEQNKAGGWELVGFFSKEKGIVATDYNVACILVLPHHQRKGFGSFLIALSYELTKKEGKTGTPERPLSDLGQVSYHSFWTREVLKDLRKRKNLVGIGTKDVASATGILEKDVCVVLKSVGMLRIWKGEHMVSANPKAVEDAIKTLKLEKSLLNPDKLKWTAHPGSMPIRIDDLADGRMSGNRSPADPDRSPLTAQSTAGGKQSDELGHSSASMVPIASPKKTERPERPTVVSTEFGMLMCGNRLFKSFVALTLSLPRFATFPSTNQDSAEDSKRKVAPHRFTHAEIVAMKEFVMEHGVVKVRAPMNSPEGLQRAVYEEFSNKLDIEYSRCKEKIKRMAGDMMVKANASTPKKGHSQSDQGRVKGKGEDSHSKESEEKGKADENGEDDEPLSPKHRDDSEQQNVSEDKEAQADSGASSTPEKTQEAAEVKVDTSDVNSDNPTNNS</sequence>
<evidence type="ECO:0000256" key="7">
    <source>
        <dbReference type="ARBA" id="ARBA00022833"/>
    </source>
</evidence>
<dbReference type="PANTHER" id="PTHR10615">
    <property type="entry name" value="HISTONE ACETYLTRANSFERASE"/>
    <property type="match status" value="1"/>
</dbReference>
<dbReference type="InterPro" id="IPR002717">
    <property type="entry name" value="HAT_MYST-type"/>
</dbReference>
<dbReference type="Gene3D" id="3.30.60.60">
    <property type="entry name" value="N-acetyl transferase-like"/>
    <property type="match status" value="1"/>
</dbReference>
<dbReference type="GO" id="GO:0046972">
    <property type="term" value="F:histone H4K16 acetyltransferase activity"/>
    <property type="evidence" value="ECO:0007669"/>
    <property type="project" value="TreeGrafter"/>
</dbReference>
<dbReference type="EC" id="2.3.1.48" evidence="3"/>
<dbReference type="InterPro" id="IPR050603">
    <property type="entry name" value="MYST_HAT"/>
</dbReference>
<dbReference type="SUPFAM" id="SSF55729">
    <property type="entry name" value="Acyl-CoA N-acyltransferases (Nat)"/>
    <property type="match status" value="1"/>
</dbReference>
<dbReference type="AlphaFoldDB" id="A0A7S3ABH5"/>
<dbReference type="PANTHER" id="PTHR10615:SF219">
    <property type="entry name" value="HISTONE ACETYLTRANSFERASE KAT5"/>
    <property type="match status" value="1"/>
</dbReference>
<dbReference type="EMBL" id="HBHW01042781">
    <property type="protein sequence ID" value="CAE0065034.1"/>
    <property type="molecule type" value="Transcribed_RNA"/>
</dbReference>
<evidence type="ECO:0000256" key="5">
    <source>
        <dbReference type="ARBA" id="ARBA00022723"/>
    </source>
</evidence>
<dbReference type="Pfam" id="PF17772">
    <property type="entry name" value="zf-MYST"/>
    <property type="match status" value="1"/>
</dbReference>
<feature type="region of interest" description="Disordered" evidence="14">
    <location>
        <begin position="1"/>
        <end position="20"/>
    </location>
</feature>
<feature type="compositionally biased region" description="Basic and acidic residues" evidence="14">
    <location>
        <begin position="626"/>
        <end position="648"/>
    </location>
</feature>
<dbReference type="InterPro" id="IPR025995">
    <property type="entry name" value="Tudor-knot"/>
</dbReference>
<gene>
    <name evidence="16" type="ORF">RMAR00112_LOCUS33077</name>
    <name evidence="17" type="ORF">RMAR00112_LOCUS33106</name>
</gene>
<evidence type="ECO:0000256" key="11">
    <source>
        <dbReference type="ARBA" id="ARBA00023242"/>
    </source>
</evidence>
<keyword evidence="6" id="KW-0863">Zinc-finger</keyword>
<keyword evidence="8" id="KW-0007">Acetylation</keyword>
<evidence type="ECO:0000256" key="1">
    <source>
        <dbReference type="ARBA" id="ARBA00004123"/>
    </source>
</evidence>
<dbReference type="GO" id="GO:0005634">
    <property type="term" value="C:nucleus"/>
    <property type="evidence" value="ECO:0007669"/>
    <property type="project" value="UniProtKB-SubCell"/>
</dbReference>
<comment type="subcellular location">
    <subcellularLocation>
        <location evidence="1">Nucleus</location>
    </subcellularLocation>
</comment>
<dbReference type="GO" id="GO:0008270">
    <property type="term" value="F:zinc ion binding"/>
    <property type="evidence" value="ECO:0007669"/>
    <property type="project" value="UniProtKB-KW"/>
</dbReference>
<evidence type="ECO:0000313" key="17">
    <source>
        <dbReference type="EMBL" id="CAE0065034.1"/>
    </source>
</evidence>
<evidence type="ECO:0000256" key="13">
    <source>
        <dbReference type="PIRSR" id="PIRSR602717-51"/>
    </source>
</evidence>
<evidence type="ECO:0000256" key="14">
    <source>
        <dbReference type="SAM" id="MobiDB-lite"/>
    </source>
</evidence>
<evidence type="ECO:0000256" key="12">
    <source>
        <dbReference type="ARBA" id="ARBA00023315"/>
    </source>
</evidence>
<evidence type="ECO:0000313" key="16">
    <source>
        <dbReference type="EMBL" id="CAE0065005.1"/>
    </source>
</evidence>
<feature type="region of interest" description="Disordered" evidence="14">
    <location>
        <begin position="612"/>
        <end position="710"/>
    </location>
</feature>
<dbReference type="InterPro" id="IPR016181">
    <property type="entry name" value="Acyl_CoA_acyltransferase"/>
</dbReference>
<evidence type="ECO:0000256" key="4">
    <source>
        <dbReference type="ARBA" id="ARBA00022679"/>
    </source>
</evidence>
<keyword evidence="5" id="KW-0479">Metal-binding</keyword>
<comment type="similarity">
    <text evidence="2">Belongs to the MYST (SAS/MOZ) family.</text>
</comment>
<evidence type="ECO:0000256" key="9">
    <source>
        <dbReference type="ARBA" id="ARBA00023015"/>
    </source>
</evidence>
<accession>A0A7S3ABH5</accession>
<feature type="compositionally biased region" description="Basic and acidic residues" evidence="14">
    <location>
        <begin position="687"/>
        <end position="698"/>
    </location>
</feature>
<dbReference type="GO" id="GO:0035267">
    <property type="term" value="C:NuA4 histone acetyltransferase complex"/>
    <property type="evidence" value="ECO:0007669"/>
    <property type="project" value="TreeGrafter"/>
</dbReference>
<evidence type="ECO:0000256" key="10">
    <source>
        <dbReference type="ARBA" id="ARBA00023163"/>
    </source>
</evidence>
<dbReference type="SUPFAM" id="SSF54160">
    <property type="entry name" value="Chromo domain-like"/>
    <property type="match status" value="1"/>
</dbReference>
<feature type="active site" description="Proton donor/acceptor" evidence="13">
    <location>
        <position position="330"/>
    </location>
</feature>
<proteinExistence type="inferred from homology"/>
<dbReference type="Pfam" id="PF11717">
    <property type="entry name" value="Tudor-knot"/>
    <property type="match status" value="1"/>
</dbReference>
<dbReference type="Gene3D" id="3.40.630.30">
    <property type="match status" value="1"/>
</dbReference>
<dbReference type="Gene3D" id="1.10.10.10">
    <property type="entry name" value="Winged helix-like DNA-binding domain superfamily/Winged helix DNA-binding domain"/>
    <property type="match status" value="1"/>
</dbReference>
<keyword evidence="10" id="KW-0804">Transcription</keyword>
<keyword evidence="4" id="KW-0808">Transferase</keyword>
<dbReference type="GO" id="GO:0006355">
    <property type="term" value="P:regulation of DNA-templated transcription"/>
    <property type="evidence" value="ECO:0007669"/>
    <property type="project" value="InterPro"/>
</dbReference>
<feature type="compositionally biased region" description="Basic and acidic residues" evidence="14">
    <location>
        <begin position="656"/>
        <end position="676"/>
    </location>
</feature>
<dbReference type="EMBL" id="HBHW01042752">
    <property type="protein sequence ID" value="CAE0065005.1"/>
    <property type="molecule type" value="Transcribed_RNA"/>
</dbReference>
<reference evidence="17" key="1">
    <citation type="submission" date="2021-01" db="EMBL/GenBank/DDBJ databases">
        <authorList>
            <person name="Corre E."/>
            <person name="Pelletier E."/>
            <person name="Niang G."/>
            <person name="Scheremetjew M."/>
            <person name="Finn R."/>
            <person name="Kale V."/>
            <person name="Holt S."/>
            <person name="Cochrane G."/>
            <person name="Meng A."/>
            <person name="Brown T."/>
            <person name="Cohen L."/>
        </authorList>
    </citation>
    <scope>NUCLEOTIDE SEQUENCE</scope>
    <source>
        <strain evidence="17">CCMP 769</strain>
    </source>
</reference>
<dbReference type="Gene3D" id="2.30.30.140">
    <property type="match status" value="1"/>
</dbReference>
<feature type="domain" description="MYST-type HAT" evidence="15">
    <location>
        <begin position="145"/>
        <end position="427"/>
    </location>
</feature>
<evidence type="ECO:0000256" key="2">
    <source>
        <dbReference type="ARBA" id="ARBA00010107"/>
    </source>
</evidence>
<evidence type="ECO:0000256" key="6">
    <source>
        <dbReference type="ARBA" id="ARBA00022771"/>
    </source>
</evidence>
<dbReference type="CDD" id="cd04301">
    <property type="entry name" value="NAT_SF"/>
    <property type="match status" value="1"/>
</dbReference>
<dbReference type="PROSITE" id="PS51726">
    <property type="entry name" value="MYST_HAT"/>
    <property type="match status" value="1"/>
</dbReference>